<gene>
    <name evidence="3" type="ORF">COCON_G00114650</name>
</gene>
<keyword evidence="4" id="KW-1185">Reference proteome</keyword>
<evidence type="ECO:0000313" key="3">
    <source>
        <dbReference type="EMBL" id="KAJ8268858.1"/>
    </source>
</evidence>
<dbReference type="OrthoDB" id="6515930at2759"/>
<dbReference type="Proteomes" id="UP001152803">
    <property type="component" value="Unassembled WGS sequence"/>
</dbReference>
<dbReference type="EMBL" id="JAFJMO010000008">
    <property type="protein sequence ID" value="KAJ8268858.1"/>
    <property type="molecule type" value="Genomic_DNA"/>
</dbReference>
<evidence type="ECO:0000256" key="1">
    <source>
        <dbReference type="SAM" id="MobiDB-lite"/>
    </source>
</evidence>
<evidence type="ECO:0000313" key="4">
    <source>
        <dbReference type="Proteomes" id="UP001152803"/>
    </source>
</evidence>
<dbReference type="Pfam" id="PF00092">
    <property type="entry name" value="VWA"/>
    <property type="match status" value="1"/>
</dbReference>
<sequence>MQECRSLRRPSEGDARAPLRGEREALGSRRHYRLAVSAEGRSMAWLRDPAAEPQTPAAPRADLSESAEGKVERLGLAFRRSVRLLREKSARLDLVFLVDESSSVGSVNFLSELRFVRKLLSDFPVAPAATRVALVTFSSKTHVLARVDHISAPRAHQHKCSLFSREIPAITYRGGGTYTRGAFQQAAHWLSSVAQRQGAGLYRAAGLTLPVGLMLQLLWGINQ</sequence>
<feature type="region of interest" description="Disordered" evidence="1">
    <location>
        <begin position="1"/>
        <end position="24"/>
    </location>
</feature>
<proteinExistence type="predicted"/>
<comment type="caution">
    <text evidence="3">The sequence shown here is derived from an EMBL/GenBank/DDBJ whole genome shotgun (WGS) entry which is preliminary data.</text>
</comment>
<feature type="domain" description="VWFA" evidence="2">
    <location>
        <begin position="93"/>
        <end position="199"/>
    </location>
</feature>
<evidence type="ECO:0000259" key="2">
    <source>
        <dbReference type="PROSITE" id="PS50234"/>
    </source>
</evidence>
<dbReference type="InterPro" id="IPR036465">
    <property type="entry name" value="vWFA_dom_sf"/>
</dbReference>
<dbReference type="InterPro" id="IPR050525">
    <property type="entry name" value="ECM_Assembly_Org"/>
</dbReference>
<dbReference type="Gene3D" id="3.40.50.410">
    <property type="entry name" value="von Willebrand factor, type A domain"/>
    <property type="match status" value="1"/>
</dbReference>
<dbReference type="PANTHER" id="PTHR24020:SF20">
    <property type="entry name" value="PH DOMAIN-CONTAINING PROTEIN"/>
    <property type="match status" value="1"/>
</dbReference>
<dbReference type="AlphaFoldDB" id="A0A9Q1DFI6"/>
<protein>
    <recommendedName>
        <fullName evidence="2">VWFA domain-containing protein</fullName>
    </recommendedName>
</protein>
<dbReference type="PANTHER" id="PTHR24020">
    <property type="entry name" value="COLLAGEN ALPHA"/>
    <property type="match status" value="1"/>
</dbReference>
<dbReference type="CDD" id="cd01450">
    <property type="entry name" value="vWFA_subfamily_ECM"/>
    <property type="match status" value="1"/>
</dbReference>
<organism evidence="3 4">
    <name type="scientific">Conger conger</name>
    <name type="common">Conger eel</name>
    <name type="synonym">Muraena conger</name>
    <dbReference type="NCBI Taxonomy" id="82655"/>
    <lineage>
        <taxon>Eukaryota</taxon>
        <taxon>Metazoa</taxon>
        <taxon>Chordata</taxon>
        <taxon>Craniata</taxon>
        <taxon>Vertebrata</taxon>
        <taxon>Euteleostomi</taxon>
        <taxon>Actinopterygii</taxon>
        <taxon>Neopterygii</taxon>
        <taxon>Teleostei</taxon>
        <taxon>Anguilliformes</taxon>
        <taxon>Congridae</taxon>
        <taxon>Conger</taxon>
    </lineage>
</organism>
<name>A0A9Q1DFI6_CONCO</name>
<dbReference type="PROSITE" id="PS50234">
    <property type="entry name" value="VWFA"/>
    <property type="match status" value="1"/>
</dbReference>
<reference evidence="3" key="1">
    <citation type="journal article" date="2023" name="Science">
        <title>Genome structures resolve the early diversification of teleost fishes.</title>
        <authorList>
            <person name="Parey E."/>
            <person name="Louis A."/>
            <person name="Montfort J."/>
            <person name="Bouchez O."/>
            <person name="Roques C."/>
            <person name="Iampietro C."/>
            <person name="Lluch J."/>
            <person name="Castinel A."/>
            <person name="Donnadieu C."/>
            <person name="Desvignes T."/>
            <person name="Floi Bucao C."/>
            <person name="Jouanno E."/>
            <person name="Wen M."/>
            <person name="Mejri S."/>
            <person name="Dirks R."/>
            <person name="Jansen H."/>
            <person name="Henkel C."/>
            <person name="Chen W.J."/>
            <person name="Zahm M."/>
            <person name="Cabau C."/>
            <person name="Klopp C."/>
            <person name="Thompson A.W."/>
            <person name="Robinson-Rechavi M."/>
            <person name="Braasch I."/>
            <person name="Lecointre G."/>
            <person name="Bobe J."/>
            <person name="Postlethwait J.H."/>
            <person name="Berthelot C."/>
            <person name="Roest Crollius H."/>
            <person name="Guiguen Y."/>
        </authorList>
    </citation>
    <scope>NUCLEOTIDE SEQUENCE</scope>
    <source>
        <strain evidence="3">Concon-B</strain>
    </source>
</reference>
<dbReference type="InterPro" id="IPR002035">
    <property type="entry name" value="VWF_A"/>
</dbReference>
<accession>A0A9Q1DFI6</accession>
<dbReference type="SUPFAM" id="SSF53300">
    <property type="entry name" value="vWA-like"/>
    <property type="match status" value="1"/>
</dbReference>